<keyword evidence="8" id="KW-1185">Reference proteome</keyword>
<dbReference type="OrthoDB" id="9779283at2"/>
<feature type="transmembrane region" description="Helical" evidence="5">
    <location>
        <begin position="257"/>
        <end position="277"/>
    </location>
</feature>
<dbReference type="GO" id="GO:0020037">
    <property type="term" value="F:heme binding"/>
    <property type="evidence" value="ECO:0007669"/>
    <property type="project" value="InterPro"/>
</dbReference>
<keyword evidence="5" id="KW-0812">Transmembrane</keyword>
<sequence length="604" mass="63040">MSDEPAGGRGPLWRGVVAVAATYGYFLLFAEFAFLALARAGLPGEPAVRVVMGALGAGGVAGSALALWRFGPEHFRRRLVGSYLACAVAAAFAPFATGQAGLALVAAGIGLALGWNTVTLASGLRALLPAGRLGLGAGLGTGLAYAACNVPVLFLASAQVQTWAVVVLAVLAALVVAGVRPVWTAPAPAVGRWPVARWVGAFLALVWLDSAAFYIIQQTPGLRGATWGEGHLWANALMHLGAAVAAGALLDRGALRGLVGVAWLALAVACLALGSATPWSPARFFYTGGVSLYSAALVYFAARDGRPAIAAAVFAIAGWVGSALGIGMAQDLHGIPWPFVLASGAGLLLCLWPRRRAAVALLALGVFLPKPLRAEASDPLVAQGREVYIAEGCIHCHSQYIRPGVAADVERWGPARPLAALLAEAPPLPGNRRQGPDLANVGNRRYPEWNRVHLQKPRALSPGSRMPAYAHLFADGDGRGEALVAYLASLGADTLTERWEMIARWQPDPTVPAISARAAARLFERHCVACHGSDGQGQGPLAGKFTLPPPNWLRDEWRRAPGGDETLLARLIKFGAPGTAMAGHETLSDAEIAGLVRHVKSLHR</sequence>
<dbReference type="AlphaFoldDB" id="A0A1D8AZT4"/>
<dbReference type="KEGG" id="obg:Verru16b_03497"/>
<feature type="transmembrane region" description="Helical" evidence="5">
    <location>
        <begin position="133"/>
        <end position="156"/>
    </location>
</feature>
<keyword evidence="1 4" id="KW-0349">Heme</keyword>
<feature type="transmembrane region" description="Helical" evidence="5">
    <location>
        <begin position="102"/>
        <end position="121"/>
    </location>
</feature>
<name>A0A1D8AZT4_9BACT</name>
<keyword evidence="2 4" id="KW-0479">Metal-binding</keyword>
<dbReference type="RefSeq" id="WP_069963446.1">
    <property type="nucleotide sequence ID" value="NZ_CP016094.1"/>
</dbReference>
<dbReference type="EMBL" id="CP016094">
    <property type="protein sequence ID" value="AOS46391.1"/>
    <property type="molecule type" value="Genomic_DNA"/>
</dbReference>
<gene>
    <name evidence="7" type="ORF">Verru16b_03497</name>
</gene>
<evidence type="ECO:0000256" key="3">
    <source>
        <dbReference type="ARBA" id="ARBA00023004"/>
    </source>
</evidence>
<dbReference type="SUPFAM" id="SSF46626">
    <property type="entry name" value="Cytochrome c"/>
    <property type="match status" value="2"/>
</dbReference>
<keyword evidence="3 4" id="KW-0408">Iron</keyword>
<evidence type="ECO:0000256" key="5">
    <source>
        <dbReference type="SAM" id="Phobius"/>
    </source>
</evidence>
<keyword evidence="5" id="KW-1133">Transmembrane helix</keyword>
<dbReference type="Proteomes" id="UP000095228">
    <property type="component" value="Chromosome"/>
</dbReference>
<dbReference type="GO" id="GO:0046872">
    <property type="term" value="F:metal ion binding"/>
    <property type="evidence" value="ECO:0007669"/>
    <property type="project" value="UniProtKB-KW"/>
</dbReference>
<feature type="domain" description="Cytochrome c" evidence="6">
    <location>
        <begin position="514"/>
        <end position="603"/>
    </location>
</feature>
<dbReference type="InterPro" id="IPR009056">
    <property type="entry name" value="Cyt_c-like_dom"/>
</dbReference>
<feature type="transmembrane region" description="Helical" evidence="5">
    <location>
        <begin position="232"/>
        <end position="250"/>
    </location>
</feature>
<feature type="transmembrane region" description="Helical" evidence="5">
    <location>
        <begin position="50"/>
        <end position="68"/>
    </location>
</feature>
<feature type="transmembrane region" description="Helical" evidence="5">
    <location>
        <begin position="80"/>
        <end position="96"/>
    </location>
</feature>
<feature type="transmembrane region" description="Helical" evidence="5">
    <location>
        <begin position="195"/>
        <end position="216"/>
    </location>
</feature>
<evidence type="ECO:0000256" key="2">
    <source>
        <dbReference type="ARBA" id="ARBA00022723"/>
    </source>
</evidence>
<dbReference type="GO" id="GO:0009055">
    <property type="term" value="F:electron transfer activity"/>
    <property type="evidence" value="ECO:0007669"/>
    <property type="project" value="InterPro"/>
</dbReference>
<protein>
    <submittedName>
        <fullName evidence="7">Cytochrome C oxidase, mono-heme subunit/FixO</fullName>
    </submittedName>
</protein>
<dbReference type="Pfam" id="PF02433">
    <property type="entry name" value="FixO"/>
    <property type="match status" value="1"/>
</dbReference>
<organism evidence="7 8">
    <name type="scientific">Lacunisphaera limnophila</name>
    <dbReference type="NCBI Taxonomy" id="1838286"/>
    <lineage>
        <taxon>Bacteria</taxon>
        <taxon>Pseudomonadati</taxon>
        <taxon>Verrucomicrobiota</taxon>
        <taxon>Opitutia</taxon>
        <taxon>Opitutales</taxon>
        <taxon>Opitutaceae</taxon>
        <taxon>Lacunisphaera</taxon>
    </lineage>
</organism>
<evidence type="ECO:0000313" key="7">
    <source>
        <dbReference type="EMBL" id="AOS46391.1"/>
    </source>
</evidence>
<dbReference type="InterPro" id="IPR036909">
    <property type="entry name" value="Cyt_c-like_dom_sf"/>
</dbReference>
<evidence type="ECO:0000256" key="1">
    <source>
        <dbReference type="ARBA" id="ARBA00022617"/>
    </source>
</evidence>
<feature type="transmembrane region" description="Helical" evidence="5">
    <location>
        <begin position="335"/>
        <end position="352"/>
    </location>
</feature>
<dbReference type="InterPro" id="IPR003468">
    <property type="entry name" value="Cyt_c_oxidase_monohaem-su/FixO"/>
</dbReference>
<evidence type="ECO:0000313" key="8">
    <source>
        <dbReference type="Proteomes" id="UP000095228"/>
    </source>
</evidence>
<keyword evidence="5" id="KW-0472">Membrane</keyword>
<feature type="transmembrane region" description="Helical" evidence="5">
    <location>
        <begin position="12"/>
        <end position="38"/>
    </location>
</feature>
<feature type="domain" description="Cytochrome c" evidence="6">
    <location>
        <begin position="379"/>
        <end position="491"/>
    </location>
</feature>
<reference evidence="7 8" key="1">
    <citation type="submission" date="2016-06" db="EMBL/GenBank/DDBJ databases">
        <title>Three novel species with peptidoglycan cell walls form the new genus Lacunisphaera gen. nov. in the family Opitutaceae of the verrucomicrobial subdivision 4.</title>
        <authorList>
            <person name="Rast P."/>
            <person name="Gloeckner I."/>
            <person name="Jogler M."/>
            <person name="Boedeker C."/>
            <person name="Jeske O."/>
            <person name="Wiegand S."/>
            <person name="Reinhardt R."/>
            <person name="Schumann P."/>
            <person name="Rohde M."/>
            <person name="Spring S."/>
            <person name="Gloeckner F.O."/>
            <person name="Jogler C."/>
        </authorList>
    </citation>
    <scope>NUCLEOTIDE SEQUENCE [LARGE SCALE GENOMIC DNA]</scope>
    <source>
        <strain evidence="7 8">IG16b</strain>
    </source>
</reference>
<feature type="transmembrane region" description="Helical" evidence="5">
    <location>
        <begin position="283"/>
        <end position="302"/>
    </location>
</feature>
<dbReference type="PROSITE" id="PS51007">
    <property type="entry name" value="CYTC"/>
    <property type="match status" value="2"/>
</dbReference>
<dbReference type="PATRIC" id="fig|1838286.3.peg.3529"/>
<dbReference type="STRING" id="1838286.Verru16b_03497"/>
<evidence type="ECO:0000259" key="6">
    <source>
        <dbReference type="PROSITE" id="PS51007"/>
    </source>
</evidence>
<accession>A0A1D8AZT4</accession>
<feature type="transmembrane region" description="Helical" evidence="5">
    <location>
        <begin position="309"/>
        <end position="329"/>
    </location>
</feature>
<dbReference type="Gene3D" id="1.10.760.10">
    <property type="entry name" value="Cytochrome c-like domain"/>
    <property type="match status" value="2"/>
</dbReference>
<proteinExistence type="predicted"/>
<dbReference type="Pfam" id="PF00034">
    <property type="entry name" value="Cytochrom_C"/>
    <property type="match status" value="1"/>
</dbReference>
<evidence type="ECO:0000256" key="4">
    <source>
        <dbReference type="PROSITE-ProRule" id="PRU00433"/>
    </source>
</evidence>
<feature type="transmembrane region" description="Helical" evidence="5">
    <location>
        <begin position="162"/>
        <end position="183"/>
    </location>
</feature>